<dbReference type="PANTHER" id="PTHR33663:SF2">
    <property type="entry name" value="COILED-COIL DOMAIN-CONTAINING PROTEIN 177"/>
    <property type="match status" value="1"/>
</dbReference>
<proteinExistence type="predicted"/>
<dbReference type="InterPro" id="IPR029090">
    <property type="entry name" value="DUF4659"/>
</dbReference>
<evidence type="ECO:0000313" key="4">
    <source>
        <dbReference type="Proteomes" id="UP001283361"/>
    </source>
</evidence>
<feature type="region of interest" description="Disordered" evidence="2">
    <location>
        <begin position="159"/>
        <end position="211"/>
    </location>
</feature>
<feature type="region of interest" description="Disordered" evidence="2">
    <location>
        <begin position="494"/>
        <end position="523"/>
    </location>
</feature>
<dbReference type="EMBL" id="JAWDGP010006383">
    <property type="protein sequence ID" value="KAK3741978.1"/>
    <property type="molecule type" value="Genomic_DNA"/>
</dbReference>
<dbReference type="AlphaFoldDB" id="A0AAE0YEK2"/>
<feature type="compositionally biased region" description="Basic and acidic residues" evidence="2">
    <location>
        <begin position="499"/>
        <end position="523"/>
    </location>
</feature>
<feature type="compositionally biased region" description="Basic and acidic residues" evidence="2">
    <location>
        <begin position="117"/>
        <end position="127"/>
    </location>
</feature>
<organism evidence="3 4">
    <name type="scientific">Elysia crispata</name>
    <name type="common">lettuce slug</name>
    <dbReference type="NCBI Taxonomy" id="231223"/>
    <lineage>
        <taxon>Eukaryota</taxon>
        <taxon>Metazoa</taxon>
        <taxon>Spiralia</taxon>
        <taxon>Lophotrochozoa</taxon>
        <taxon>Mollusca</taxon>
        <taxon>Gastropoda</taxon>
        <taxon>Heterobranchia</taxon>
        <taxon>Euthyneura</taxon>
        <taxon>Panpulmonata</taxon>
        <taxon>Sacoglossa</taxon>
        <taxon>Placobranchoidea</taxon>
        <taxon>Plakobranchidae</taxon>
        <taxon>Elysia</taxon>
    </lineage>
</organism>
<keyword evidence="4" id="KW-1185">Reference proteome</keyword>
<feature type="compositionally biased region" description="Polar residues" evidence="2">
    <location>
        <begin position="101"/>
        <end position="113"/>
    </location>
</feature>
<dbReference type="Pfam" id="PF15558">
    <property type="entry name" value="DUF4659"/>
    <property type="match status" value="1"/>
</dbReference>
<accession>A0AAE0YEK2</accession>
<evidence type="ECO:0000256" key="2">
    <source>
        <dbReference type="SAM" id="MobiDB-lite"/>
    </source>
</evidence>
<keyword evidence="1" id="KW-0175">Coiled coil</keyword>
<dbReference type="PANTHER" id="PTHR33663">
    <property type="entry name" value="COILED-COIL DOMAIN-CONTAINING PROTEIN 177"/>
    <property type="match status" value="1"/>
</dbReference>
<reference evidence="3" key="1">
    <citation type="journal article" date="2023" name="G3 (Bethesda)">
        <title>A reference genome for the long-term kleptoplast-retaining sea slug Elysia crispata morphotype clarki.</title>
        <authorList>
            <person name="Eastman K.E."/>
            <person name="Pendleton A.L."/>
            <person name="Shaikh M.A."/>
            <person name="Suttiyut T."/>
            <person name="Ogas R."/>
            <person name="Tomko P."/>
            <person name="Gavelis G."/>
            <person name="Widhalm J.R."/>
            <person name="Wisecaver J.H."/>
        </authorList>
    </citation>
    <scope>NUCLEOTIDE SEQUENCE</scope>
    <source>
        <strain evidence="3">ECLA1</strain>
    </source>
</reference>
<comment type="caution">
    <text evidence="3">The sequence shown here is derived from an EMBL/GenBank/DDBJ whole genome shotgun (WGS) entry which is preliminary data.</text>
</comment>
<dbReference type="Proteomes" id="UP001283361">
    <property type="component" value="Unassembled WGS sequence"/>
</dbReference>
<evidence type="ECO:0000313" key="3">
    <source>
        <dbReference type="EMBL" id="KAK3741978.1"/>
    </source>
</evidence>
<feature type="region of interest" description="Disordered" evidence="2">
    <location>
        <begin position="437"/>
        <end position="457"/>
    </location>
</feature>
<protein>
    <submittedName>
        <fullName evidence="3">Uncharacterized protein</fullName>
    </submittedName>
</protein>
<feature type="coiled-coil region" evidence="1">
    <location>
        <begin position="260"/>
        <end position="300"/>
    </location>
</feature>
<sequence length="804" mass="93890">MDSDLTVNINLYNLEDVKFEGSKYVLTSPRSLEACSRLGVKPVELLYRPLSEFQEELLPQDIPLRTIYAVFDESEQIRQKKLKLCREERSRIIQEEKKSAARSSLKNRLSTMPSEDVSEKKTKDLNKSSKTVVSFKTGIKGKPLYRPADKESIKLHRELLSKKDRNPTRAKPLSAKGKPKSASSRPPQRCAPSVLKGSKVMHRSASAPNTSVRIPARDKKILQLMEERRESELRSLDTSEQAHQLWEDQKKREEALRTIMENKRRSLLAEENRIKEMRKLKEKQRRAKDEEEEQELLRLKIQGSDLKSDLTLMNQLRMRELSLTDKIEKEKTKKRIQEQNLKAKGRDEEESRQLLLAKQATALNTASAKKEVKIHQDSMKKFLDNRQEREQFEQRHHQIRNLNKLNEEQVRESMELRMSQAESNLSQVLEARNKQLVEQHQEEQAKQERARSSHKKIEQEMDIWRSNLMKHKKMLEDRAMEVVNQSVEMRAWQTRKNRLAKESEQRKNLTQLQKEDDKRRRQLERSLVMKDRKVNDLIEEKDKTLAQTRAMARLSETLRDDLREKYVSDTFDKKAFEAQIKTQRKIRMEGTKIYVAADMQKVIMLPSMPGVKSCVFVNRLVAYHETFTPLGDQHKKKHAKQVSSILWHEGISGRSAADVTSAFIKAISMMAEDAKDIVIWCDNCSAQNINWNLFTSINRYINSNAGVLPQTVTFKYLETGHTFLSANSFHGLVENNMRPRKNVYNFHDFVTVIQPCGGAPKTVEMHYHDFVKWDKRVSGGKTVKIPYLKQIQEAQRVFFLIITR</sequence>
<evidence type="ECO:0000256" key="1">
    <source>
        <dbReference type="SAM" id="Coils"/>
    </source>
</evidence>
<gene>
    <name evidence="3" type="ORF">RRG08_024724</name>
</gene>
<feature type="region of interest" description="Disordered" evidence="2">
    <location>
        <begin position="95"/>
        <end position="130"/>
    </location>
</feature>
<name>A0AAE0YEK2_9GAST</name>